<reference evidence="1 3" key="1">
    <citation type="journal article" date="2012" name="Nature">
        <title>Algal genomes reveal evolutionary mosaicism and the fate of nucleomorphs.</title>
        <authorList>
            <consortium name="DOE Joint Genome Institute"/>
            <person name="Curtis B.A."/>
            <person name="Tanifuji G."/>
            <person name="Burki F."/>
            <person name="Gruber A."/>
            <person name="Irimia M."/>
            <person name="Maruyama S."/>
            <person name="Arias M.C."/>
            <person name="Ball S.G."/>
            <person name="Gile G.H."/>
            <person name="Hirakawa Y."/>
            <person name="Hopkins J.F."/>
            <person name="Kuo A."/>
            <person name="Rensing S.A."/>
            <person name="Schmutz J."/>
            <person name="Symeonidi A."/>
            <person name="Elias M."/>
            <person name="Eveleigh R.J."/>
            <person name="Herman E.K."/>
            <person name="Klute M.J."/>
            <person name="Nakayama T."/>
            <person name="Obornik M."/>
            <person name="Reyes-Prieto A."/>
            <person name="Armbrust E.V."/>
            <person name="Aves S.J."/>
            <person name="Beiko R.G."/>
            <person name="Coutinho P."/>
            <person name="Dacks J.B."/>
            <person name="Durnford D.G."/>
            <person name="Fast N.M."/>
            <person name="Green B.R."/>
            <person name="Grisdale C.J."/>
            <person name="Hempel F."/>
            <person name="Henrissat B."/>
            <person name="Hoppner M.P."/>
            <person name="Ishida K."/>
            <person name="Kim E."/>
            <person name="Koreny L."/>
            <person name="Kroth P.G."/>
            <person name="Liu Y."/>
            <person name="Malik S.B."/>
            <person name="Maier U.G."/>
            <person name="McRose D."/>
            <person name="Mock T."/>
            <person name="Neilson J.A."/>
            <person name="Onodera N.T."/>
            <person name="Poole A.M."/>
            <person name="Pritham E.J."/>
            <person name="Richards T.A."/>
            <person name="Rocap G."/>
            <person name="Roy S.W."/>
            <person name="Sarai C."/>
            <person name="Schaack S."/>
            <person name="Shirato S."/>
            <person name="Slamovits C.H."/>
            <person name="Spencer D.F."/>
            <person name="Suzuki S."/>
            <person name="Worden A.Z."/>
            <person name="Zauner S."/>
            <person name="Barry K."/>
            <person name="Bell C."/>
            <person name="Bharti A.K."/>
            <person name="Crow J.A."/>
            <person name="Grimwood J."/>
            <person name="Kramer R."/>
            <person name="Lindquist E."/>
            <person name="Lucas S."/>
            <person name="Salamov A."/>
            <person name="McFadden G.I."/>
            <person name="Lane C.E."/>
            <person name="Keeling P.J."/>
            <person name="Gray M.W."/>
            <person name="Grigoriev I.V."/>
            <person name="Archibald J.M."/>
        </authorList>
    </citation>
    <scope>NUCLEOTIDE SEQUENCE</scope>
    <source>
        <strain evidence="1 3">CCMP2712</strain>
    </source>
</reference>
<accession>L1J7R8</accession>
<keyword evidence="3" id="KW-1185">Reference proteome</keyword>
<protein>
    <submittedName>
        <fullName evidence="1 2">Uncharacterized protein</fullName>
    </submittedName>
</protein>
<dbReference type="GeneID" id="17300941"/>
<evidence type="ECO:0000313" key="1">
    <source>
        <dbReference type="EMBL" id="EKX44357.1"/>
    </source>
</evidence>
<dbReference type="HOGENOM" id="CLU_1423983_0_0_1"/>
<sequence>MSTDTRPRAHITDRIACEIYLFRLSQPPDQLWLPTPASVALGRRYGITPKAVRDIWNRRTWARATCHLWKDKAGQTMPLKQERQEGAGSDRMLNEEEEVVSTLKPELRTEEQIPSPLWSPANVQATDDIGNEASIVEFQSNNEATGLLDRTADTHCEGWLVCPARILLFMSAQETSEDDIW</sequence>
<dbReference type="AlphaFoldDB" id="L1J7R8"/>
<gene>
    <name evidence="1" type="ORF">GUITHDRAFT_109806</name>
</gene>
<dbReference type="EMBL" id="JH993005">
    <property type="protein sequence ID" value="EKX44357.1"/>
    <property type="molecule type" value="Genomic_DNA"/>
</dbReference>
<dbReference type="EnsemblProtists" id="EKX44357">
    <property type="protein sequence ID" value="EKX44357"/>
    <property type="gene ID" value="GUITHDRAFT_109806"/>
</dbReference>
<dbReference type="PaxDb" id="55529-EKX44357"/>
<evidence type="ECO:0000313" key="2">
    <source>
        <dbReference type="EnsemblProtists" id="EKX44357"/>
    </source>
</evidence>
<reference evidence="3" key="2">
    <citation type="submission" date="2012-11" db="EMBL/GenBank/DDBJ databases">
        <authorList>
            <person name="Kuo A."/>
            <person name="Curtis B.A."/>
            <person name="Tanifuji G."/>
            <person name="Burki F."/>
            <person name="Gruber A."/>
            <person name="Irimia M."/>
            <person name="Maruyama S."/>
            <person name="Arias M.C."/>
            <person name="Ball S.G."/>
            <person name="Gile G.H."/>
            <person name="Hirakawa Y."/>
            <person name="Hopkins J.F."/>
            <person name="Rensing S.A."/>
            <person name="Schmutz J."/>
            <person name="Symeonidi A."/>
            <person name="Elias M."/>
            <person name="Eveleigh R.J."/>
            <person name="Herman E.K."/>
            <person name="Klute M.J."/>
            <person name="Nakayama T."/>
            <person name="Obornik M."/>
            <person name="Reyes-Prieto A."/>
            <person name="Armbrust E.V."/>
            <person name="Aves S.J."/>
            <person name="Beiko R.G."/>
            <person name="Coutinho P."/>
            <person name="Dacks J.B."/>
            <person name="Durnford D.G."/>
            <person name="Fast N.M."/>
            <person name="Green B.R."/>
            <person name="Grisdale C."/>
            <person name="Hempe F."/>
            <person name="Henrissat B."/>
            <person name="Hoppner M.P."/>
            <person name="Ishida K.-I."/>
            <person name="Kim E."/>
            <person name="Koreny L."/>
            <person name="Kroth P.G."/>
            <person name="Liu Y."/>
            <person name="Malik S.-B."/>
            <person name="Maier U.G."/>
            <person name="McRose D."/>
            <person name="Mock T."/>
            <person name="Neilson J.A."/>
            <person name="Onodera N.T."/>
            <person name="Poole A.M."/>
            <person name="Pritham E.J."/>
            <person name="Richards T.A."/>
            <person name="Rocap G."/>
            <person name="Roy S.W."/>
            <person name="Sarai C."/>
            <person name="Schaack S."/>
            <person name="Shirato S."/>
            <person name="Slamovits C.H."/>
            <person name="Spencer D.F."/>
            <person name="Suzuki S."/>
            <person name="Worden A.Z."/>
            <person name="Zauner S."/>
            <person name="Barry K."/>
            <person name="Bell C."/>
            <person name="Bharti A.K."/>
            <person name="Crow J.A."/>
            <person name="Grimwood J."/>
            <person name="Kramer R."/>
            <person name="Lindquist E."/>
            <person name="Lucas S."/>
            <person name="Salamov A."/>
            <person name="McFadden G.I."/>
            <person name="Lane C.E."/>
            <person name="Keeling P.J."/>
            <person name="Gray M.W."/>
            <person name="Grigoriev I.V."/>
            <person name="Archibald J.M."/>
        </authorList>
    </citation>
    <scope>NUCLEOTIDE SEQUENCE</scope>
    <source>
        <strain evidence="3">CCMP2712</strain>
    </source>
</reference>
<proteinExistence type="predicted"/>
<evidence type="ECO:0000313" key="3">
    <source>
        <dbReference type="Proteomes" id="UP000011087"/>
    </source>
</evidence>
<reference evidence="2" key="3">
    <citation type="submission" date="2016-03" db="UniProtKB">
        <authorList>
            <consortium name="EnsemblProtists"/>
        </authorList>
    </citation>
    <scope>IDENTIFICATION</scope>
</reference>
<name>L1J7R8_GUITC</name>
<dbReference type="Proteomes" id="UP000011087">
    <property type="component" value="Unassembled WGS sequence"/>
</dbReference>
<dbReference type="KEGG" id="gtt:GUITHDRAFT_109806"/>
<dbReference type="RefSeq" id="XP_005831337.1">
    <property type="nucleotide sequence ID" value="XM_005831280.1"/>
</dbReference>
<organism evidence="1">
    <name type="scientific">Guillardia theta (strain CCMP2712)</name>
    <name type="common">Cryptophyte</name>
    <dbReference type="NCBI Taxonomy" id="905079"/>
    <lineage>
        <taxon>Eukaryota</taxon>
        <taxon>Cryptophyceae</taxon>
        <taxon>Pyrenomonadales</taxon>
        <taxon>Geminigeraceae</taxon>
        <taxon>Guillardia</taxon>
    </lineage>
</organism>